<reference evidence="1" key="2">
    <citation type="submission" date="2020-11" db="EMBL/GenBank/DDBJ databases">
        <authorList>
            <person name="McCartney M.A."/>
            <person name="Auch B."/>
            <person name="Kono T."/>
            <person name="Mallez S."/>
            <person name="Becker A."/>
            <person name="Gohl D.M."/>
            <person name="Silverstein K.A.T."/>
            <person name="Koren S."/>
            <person name="Bechman K.B."/>
            <person name="Herman A."/>
            <person name="Abrahante J.E."/>
            <person name="Garbe J."/>
        </authorList>
    </citation>
    <scope>NUCLEOTIDE SEQUENCE</scope>
    <source>
        <strain evidence="1">Duluth1</strain>
        <tissue evidence="1">Whole animal</tissue>
    </source>
</reference>
<comment type="caution">
    <text evidence="1">The sequence shown here is derived from an EMBL/GenBank/DDBJ whole genome shotgun (WGS) entry which is preliminary data.</text>
</comment>
<evidence type="ECO:0000313" key="1">
    <source>
        <dbReference type="EMBL" id="KAH3814961.1"/>
    </source>
</evidence>
<proteinExistence type="predicted"/>
<keyword evidence="2" id="KW-1185">Reference proteome</keyword>
<gene>
    <name evidence="1" type="ORF">DPMN_143480</name>
</gene>
<dbReference type="EMBL" id="JAIWYP010000006">
    <property type="protein sequence ID" value="KAH3814961.1"/>
    <property type="molecule type" value="Genomic_DNA"/>
</dbReference>
<reference evidence="1" key="1">
    <citation type="journal article" date="2019" name="bioRxiv">
        <title>The Genome of the Zebra Mussel, Dreissena polymorpha: A Resource for Invasive Species Research.</title>
        <authorList>
            <person name="McCartney M.A."/>
            <person name="Auch B."/>
            <person name="Kono T."/>
            <person name="Mallez S."/>
            <person name="Zhang Y."/>
            <person name="Obille A."/>
            <person name="Becker A."/>
            <person name="Abrahante J.E."/>
            <person name="Garbe J."/>
            <person name="Badalamenti J.P."/>
            <person name="Herman A."/>
            <person name="Mangelson H."/>
            <person name="Liachko I."/>
            <person name="Sullivan S."/>
            <person name="Sone E.D."/>
            <person name="Koren S."/>
            <person name="Silverstein K.A.T."/>
            <person name="Beckman K.B."/>
            <person name="Gohl D.M."/>
        </authorList>
    </citation>
    <scope>NUCLEOTIDE SEQUENCE</scope>
    <source>
        <strain evidence="1">Duluth1</strain>
        <tissue evidence="1">Whole animal</tissue>
    </source>
</reference>
<dbReference type="AlphaFoldDB" id="A0A9D4GGA5"/>
<organism evidence="1 2">
    <name type="scientific">Dreissena polymorpha</name>
    <name type="common">Zebra mussel</name>
    <name type="synonym">Mytilus polymorpha</name>
    <dbReference type="NCBI Taxonomy" id="45954"/>
    <lineage>
        <taxon>Eukaryota</taxon>
        <taxon>Metazoa</taxon>
        <taxon>Spiralia</taxon>
        <taxon>Lophotrochozoa</taxon>
        <taxon>Mollusca</taxon>
        <taxon>Bivalvia</taxon>
        <taxon>Autobranchia</taxon>
        <taxon>Heteroconchia</taxon>
        <taxon>Euheterodonta</taxon>
        <taxon>Imparidentia</taxon>
        <taxon>Neoheterodontei</taxon>
        <taxon>Myida</taxon>
        <taxon>Dreissenoidea</taxon>
        <taxon>Dreissenidae</taxon>
        <taxon>Dreissena</taxon>
    </lineage>
</organism>
<accession>A0A9D4GGA5</accession>
<name>A0A9D4GGA5_DREPO</name>
<dbReference type="Proteomes" id="UP000828390">
    <property type="component" value="Unassembled WGS sequence"/>
</dbReference>
<protein>
    <submittedName>
        <fullName evidence="1">Uncharacterized protein</fullName>
    </submittedName>
</protein>
<sequence>MEWNRLAHFPEYLNTLDCFLQVPVLQPTEENSPRQTLSVCPTVDTFLLPERFVPLTGLEATNQVWTPSSSVSGNLHQTS</sequence>
<evidence type="ECO:0000313" key="2">
    <source>
        <dbReference type="Proteomes" id="UP000828390"/>
    </source>
</evidence>